<accession>M8E3L2</accession>
<dbReference type="STRING" id="1300222.I532_24362"/>
<organism evidence="5 6">
    <name type="scientific">Brevibacillus borstelensis AK1</name>
    <dbReference type="NCBI Taxonomy" id="1300222"/>
    <lineage>
        <taxon>Bacteria</taxon>
        <taxon>Bacillati</taxon>
        <taxon>Bacillota</taxon>
        <taxon>Bacilli</taxon>
        <taxon>Bacillales</taxon>
        <taxon>Paenibacillaceae</taxon>
        <taxon>Brevibacillus</taxon>
    </lineage>
</organism>
<dbReference type="EMBL" id="APBN01000022">
    <property type="protein sequence ID" value="EMT50055.1"/>
    <property type="molecule type" value="Genomic_DNA"/>
</dbReference>
<dbReference type="Pfam" id="PF03358">
    <property type="entry name" value="FMN_red"/>
    <property type="match status" value="1"/>
</dbReference>
<evidence type="ECO:0000256" key="2">
    <source>
        <dbReference type="ARBA" id="ARBA00022643"/>
    </source>
</evidence>
<keyword evidence="3" id="KW-0560">Oxidoreductase</keyword>
<keyword evidence="1" id="KW-0285">Flavoprotein</keyword>
<dbReference type="InterPro" id="IPR051814">
    <property type="entry name" value="NAD(P)H-dep_FMN_reductase"/>
</dbReference>
<proteinExistence type="predicted"/>
<dbReference type="RefSeq" id="WP_003392811.1">
    <property type="nucleotide sequence ID" value="NZ_APBN01000022.1"/>
</dbReference>
<reference evidence="5 6" key="1">
    <citation type="submission" date="2013-03" db="EMBL/GenBank/DDBJ databases">
        <title>Assembly of a new bacterial strain Brevibacillus borstelensis AK1.</title>
        <authorList>
            <person name="Rajan I."/>
            <person name="PoliReddy D."/>
            <person name="Sugumar T."/>
            <person name="Rathinam K."/>
            <person name="Alqarawi S."/>
            <person name="Khalil A.B."/>
            <person name="Sivakumar N."/>
        </authorList>
    </citation>
    <scope>NUCLEOTIDE SEQUENCE [LARGE SCALE GENOMIC DNA]</scope>
    <source>
        <strain evidence="5 6">AK1</strain>
    </source>
</reference>
<dbReference type="InterPro" id="IPR005025">
    <property type="entry name" value="FMN_Rdtase-like_dom"/>
</dbReference>
<dbReference type="Gene3D" id="3.40.50.360">
    <property type="match status" value="1"/>
</dbReference>
<dbReference type="OrthoDB" id="9790975at2"/>
<feature type="domain" description="NADPH-dependent FMN reductase-like" evidence="4">
    <location>
        <begin position="1"/>
        <end position="143"/>
    </location>
</feature>
<evidence type="ECO:0000256" key="3">
    <source>
        <dbReference type="ARBA" id="ARBA00023002"/>
    </source>
</evidence>
<dbReference type="GeneID" id="89502136"/>
<dbReference type="PANTHER" id="PTHR43408:SF2">
    <property type="entry name" value="FMN REDUCTASE (NADPH)"/>
    <property type="match status" value="1"/>
</dbReference>
<gene>
    <name evidence="5" type="ORF">I532_24362</name>
</gene>
<sequence>MRILLISGSVAEPAHTTALIEEIAARLREKGCEANVWDLRVRPLPIADPKYHYEPEKHPDETARELIRLAGQADAFVLGSPNYHNSYSGVLKNALDILNMDMFRDKPVGLVGNGGGIRSTQPIDHLRIVVRGLLGVAIPMQVASCKSDFILENGRYAVTAEDLKQRLDAFAAQLVAYTEKLR</sequence>
<evidence type="ECO:0000313" key="5">
    <source>
        <dbReference type="EMBL" id="EMT50055.1"/>
    </source>
</evidence>
<dbReference type="PANTHER" id="PTHR43408">
    <property type="entry name" value="FMN REDUCTASE (NADPH)"/>
    <property type="match status" value="1"/>
</dbReference>
<dbReference type="PATRIC" id="fig|1300222.3.peg.5118"/>
<protein>
    <submittedName>
        <fullName evidence="5">Azoreductase</fullName>
    </submittedName>
</protein>
<dbReference type="InterPro" id="IPR029039">
    <property type="entry name" value="Flavoprotein-like_sf"/>
</dbReference>
<keyword evidence="6" id="KW-1185">Reference proteome</keyword>
<evidence type="ECO:0000313" key="6">
    <source>
        <dbReference type="Proteomes" id="UP000012081"/>
    </source>
</evidence>
<evidence type="ECO:0000259" key="4">
    <source>
        <dbReference type="Pfam" id="PF03358"/>
    </source>
</evidence>
<evidence type="ECO:0000256" key="1">
    <source>
        <dbReference type="ARBA" id="ARBA00022630"/>
    </source>
</evidence>
<dbReference type="GO" id="GO:0016491">
    <property type="term" value="F:oxidoreductase activity"/>
    <property type="evidence" value="ECO:0007669"/>
    <property type="project" value="UniProtKB-KW"/>
</dbReference>
<dbReference type="SUPFAM" id="SSF52218">
    <property type="entry name" value="Flavoproteins"/>
    <property type="match status" value="1"/>
</dbReference>
<keyword evidence="2" id="KW-0288">FMN</keyword>
<dbReference type="AlphaFoldDB" id="M8E3L2"/>
<comment type="caution">
    <text evidence="5">The sequence shown here is derived from an EMBL/GenBank/DDBJ whole genome shotgun (WGS) entry which is preliminary data.</text>
</comment>
<name>M8E3L2_9BACL</name>
<dbReference type="Proteomes" id="UP000012081">
    <property type="component" value="Unassembled WGS sequence"/>
</dbReference>